<dbReference type="OrthoDB" id="4772660at2"/>
<dbReference type="STRING" id="1121365.GCA_000375365_01767"/>
<evidence type="ECO:0000256" key="1">
    <source>
        <dbReference type="SAM" id="MobiDB-lite"/>
    </source>
</evidence>
<evidence type="ECO:0000313" key="3">
    <source>
        <dbReference type="Proteomes" id="UP000233249"/>
    </source>
</evidence>
<dbReference type="Pfam" id="PF14030">
    <property type="entry name" value="DUF4245"/>
    <property type="match status" value="1"/>
</dbReference>
<name>A0A2N0X927_9CORY</name>
<evidence type="ECO:0000313" key="2">
    <source>
        <dbReference type="EMBL" id="PKF69203.1"/>
    </source>
</evidence>
<dbReference type="Proteomes" id="UP000233249">
    <property type="component" value="Unassembled WGS sequence"/>
</dbReference>
<gene>
    <name evidence="2" type="ORF">CXB45_03455</name>
</gene>
<dbReference type="InterPro" id="IPR025339">
    <property type="entry name" value="DUF4245"/>
</dbReference>
<proteinExistence type="predicted"/>
<dbReference type="EMBL" id="PJAF01000006">
    <property type="protein sequence ID" value="PKF69203.1"/>
    <property type="molecule type" value="Genomic_DNA"/>
</dbReference>
<feature type="compositionally biased region" description="Low complexity" evidence="1">
    <location>
        <begin position="174"/>
        <end position="200"/>
    </location>
</feature>
<sequence>MTLSLVAIVAMMVVGVGATGLCSFEPGNPENGPVPTADASAFLGMEAASAAFPVRLPEVPEGWTANSARRSSLGGQPVPVVGYITDHEGYLQLTQTGEPVAEAVRGYDEDLRERDRSVEIEGVPTEVYTSTDREVRDLWVADLGDARLLLSGAATEEEFRALIEATAKAQPLRSASSGDAGDAGAGEASAEPSAAPSEPR</sequence>
<feature type="region of interest" description="Disordered" evidence="1">
    <location>
        <begin position="166"/>
        <end position="200"/>
    </location>
</feature>
<protein>
    <submittedName>
        <fullName evidence="2">DUF4245 domain-containing protein</fullName>
    </submittedName>
</protein>
<comment type="caution">
    <text evidence="2">The sequence shown here is derived from an EMBL/GenBank/DDBJ whole genome shotgun (WGS) entry which is preliminary data.</text>
</comment>
<organism evidence="2 3">
    <name type="scientific">Corynebacterium mastitidis</name>
    <dbReference type="NCBI Taxonomy" id="161890"/>
    <lineage>
        <taxon>Bacteria</taxon>
        <taxon>Bacillati</taxon>
        <taxon>Actinomycetota</taxon>
        <taxon>Actinomycetes</taxon>
        <taxon>Mycobacteriales</taxon>
        <taxon>Corynebacteriaceae</taxon>
        <taxon>Corynebacterium</taxon>
    </lineage>
</organism>
<dbReference type="AlphaFoldDB" id="A0A2N0X927"/>
<reference evidence="2 3" key="1">
    <citation type="submission" date="2017-12" db="EMBL/GenBank/DDBJ databases">
        <title>Corynebacterium mastitidis 16-1433 Genome.</title>
        <authorList>
            <person name="Gulvik C.A."/>
        </authorList>
    </citation>
    <scope>NUCLEOTIDE SEQUENCE [LARGE SCALE GENOMIC DNA]</scope>
    <source>
        <strain evidence="2 3">16-1433</strain>
    </source>
</reference>
<accession>A0A2N0X927</accession>